<dbReference type="AlphaFoldDB" id="A0A8D8C318"/>
<reference evidence="2" key="1">
    <citation type="submission" date="2021-05" db="EMBL/GenBank/DDBJ databases">
        <authorList>
            <person name="Alioto T."/>
            <person name="Alioto T."/>
            <person name="Gomez Garrido J."/>
        </authorList>
    </citation>
    <scope>NUCLEOTIDE SEQUENCE</scope>
</reference>
<keyword evidence="1" id="KW-0812">Transmembrane</keyword>
<keyword evidence="1" id="KW-1133">Transmembrane helix</keyword>
<name>A0A8D8C318_CULPI</name>
<feature type="transmembrane region" description="Helical" evidence="1">
    <location>
        <begin position="47"/>
        <end position="66"/>
    </location>
</feature>
<accession>A0A8D8C318</accession>
<evidence type="ECO:0000313" key="2">
    <source>
        <dbReference type="EMBL" id="CAG6486804.1"/>
    </source>
</evidence>
<dbReference type="EMBL" id="HBUE01105283">
    <property type="protein sequence ID" value="CAG6486806.1"/>
    <property type="molecule type" value="Transcribed_RNA"/>
</dbReference>
<proteinExistence type="predicted"/>
<keyword evidence="1" id="KW-0472">Membrane</keyword>
<organism evidence="2">
    <name type="scientific">Culex pipiens</name>
    <name type="common">House mosquito</name>
    <dbReference type="NCBI Taxonomy" id="7175"/>
    <lineage>
        <taxon>Eukaryota</taxon>
        <taxon>Metazoa</taxon>
        <taxon>Ecdysozoa</taxon>
        <taxon>Arthropoda</taxon>
        <taxon>Hexapoda</taxon>
        <taxon>Insecta</taxon>
        <taxon>Pterygota</taxon>
        <taxon>Neoptera</taxon>
        <taxon>Endopterygota</taxon>
        <taxon>Diptera</taxon>
        <taxon>Nematocera</taxon>
        <taxon>Culicoidea</taxon>
        <taxon>Culicidae</taxon>
        <taxon>Culicinae</taxon>
        <taxon>Culicini</taxon>
        <taxon>Culex</taxon>
        <taxon>Culex</taxon>
    </lineage>
</organism>
<evidence type="ECO:0000256" key="1">
    <source>
        <dbReference type="SAM" id="Phobius"/>
    </source>
</evidence>
<feature type="transmembrane region" description="Helical" evidence="1">
    <location>
        <begin position="72"/>
        <end position="97"/>
    </location>
</feature>
<dbReference type="EMBL" id="HBUE01105282">
    <property type="protein sequence ID" value="CAG6486805.1"/>
    <property type="molecule type" value="Transcribed_RNA"/>
</dbReference>
<protein>
    <submittedName>
        <fullName evidence="2">(northern house mosquito) hypothetical protein</fullName>
    </submittedName>
</protein>
<dbReference type="EMBL" id="HBUE01105281">
    <property type="protein sequence ID" value="CAG6486804.1"/>
    <property type="molecule type" value="Transcribed_RNA"/>
</dbReference>
<feature type="transmembrane region" description="Helical" evidence="1">
    <location>
        <begin position="104"/>
        <end position="121"/>
    </location>
</feature>
<sequence length="134" mass="15695">MCTFLLSYVWPGRTFNNYSLARFVARFWISDTFTFNRYKTLSIYHHIAQKVITFYSLFTIHFASTLDLDHVLFLLVAYTIHVQYFSPIVIFFLLGFIIACLQKMCYIVMLFHCFSISFYLGGLTKGLITSECVS</sequence>